<evidence type="ECO:0000259" key="7">
    <source>
        <dbReference type="PROSITE" id="PS50048"/>
    </source>
</evidence>
<sequence length="768" mass="84750">MFTCVFRPVYNPMAPSTANPSSLHRAPVACLKCRAAKVRCLVSQQPDRCDRCISTDIDCVFSLSKRARAKAHPYPRQGRRTFSAAQERVEEHAAPRSTLPSPSGLEYLASSIPPATPGGHDIPQAGHNRHAPITPDIRARIIATLASLKGKRGSQFSFITSADTPSFRATAGPDDPIQLAPPQQLPSEPAHVAPPSLKLSGLLRPLRDSPGSQAGDDGQAQPMVKMPSYLSSMTLCQTVIDPIESGMLTREASVALFSHFMLEMNTKWEYILDPYLDTHDDVRQRSPLLFATILFCSSKFTNFLSGSLVSTTDPFLQSRLCSLARSLAIKTFAEGNRSIESMQAFYLLVCWKDADDDVSYLHSGYAFRILHDLDLEQSDGNARQAARRMRTWMALFRQDKQQSLFFMRRASLSHEDGNPPCIGDLDTWLKMPHALPFDFIACCSADLRRIQSKLRGMVHKASLALLPCVLELMDSELNRWKSTWKNHLQGEGRLHYTDSPILDQRLLVAGKPHLQTLVGLWEHSVRLNLSSAILRQALMGLMTSSLRPTEQPYNSSPVFDISMIADVLSPDIPGLSGSVNGAFGTLRHLLEFSTEDLRRAPDSVLLLGPNAALYLCLLLCLPCNGLIGPSFQKGAINLMRDVARHIQQSIQSAQDTLTLHSKYLESLVDLLVPSTAQNSSNMHDTMRPSNFDSLHMNSDTQNLDETTLQAAQLLAGGIGALGGNVDNNDAVFNFISDPERNLHVQSLVNLLDTDFFWEIPPSASEIVG</sequence>
<keyword evidence="9" id="KW-1185">Reference proteome</keyword>
<dbReference type="PANTHER" id="PTHR31845:SF19">
    <property type="entry name" value="TRANSCRIPTION FACTOR DOMAIN-CONTAINING PROTEIN"/>
    <property type="match status" value="1"/>
</dbReference>
<keyword evidence="2" id="KW-0805">Transcription regulation</keyword>
<feature type="domain" description="Zn(2)-C6 fungal-type" evidence="7">
    <location>
        <begin position="29"/>
        <end position="61"/>
    </location>
</feature>
<dbReference type="InterPro" id="IPR036864">
    <property type="entry name" value="Zn2-C6_fun-type_DNA-bd_sf"/>
</dbReference>
<evidence type="ECO:0000256" key="5">
    <source>
        <dbReference type="ARBA" id="ARBA00023242"/>
    </source>
</evidence>
<feature type="region of interest" description="Disordered" evidence="6">
    <location>
        <begin position="164"/>
        <end position="223"/>
    </location>
</feature>
<accession>A0AAJ0CDY6</accession>
<evidence type="ECO:0000313" key="9">
    <source>
        <dbReference type="Proteomes" id="UP001251528"/>
    </source>
</evidence>
<organism evidence="8 9">
    <name type="scientific">Conoideocrella luteorostrata</name>
    <dbReference type="NCBI Taxonomy" id="1105319"/>
    <lineage>
        <taxon>Eukaryota</taxon>
        <taxon>Fungi</taxon>
        <taxon>Dikarya</taxon>
        <taxon>Ascomycota</taxon>
        <taxon>Pezizomycotina</taxon>
        <taxon>Sordariomycetes</taxon>
        <taxon>Hypocreomycetidae</taxon>
        <taxon>Hypocreales</taxon>
        <taxon>Clavicipitaceae</taxon>
        <taxon>Conoideocrella</taxon>
    </lineage>
</organism>
<feature type="region of interest" description="Disordered" evidence="6">
    <location>
        <begin position="678"/>
        <end position="698"/>
    </location>
</feature>
<evidence type="ECO:0000256" key="6">
    <source>
        <dbReference type="SAM" id="MobiDB-lite"/>
    </source>
</evidence>
<evidence type="ECO:0000256" key="2">
    <source>
        <dbReference type="ARBA" id="ARBA00023015"/>
    </source>
</evidence>
<dbReference type="PROSITE" id="PS00463">
    <property type="entry name" value="ZN2_CY6_FUNGAL_1"/>
    <property type="match status" value="1"/>
</dbReference>
<evidence type="ECO:0000256" key="4">
    <source>
        <dbReference type="ARBA" id="ARBA00023163"/>
    </source>
</evidence>
<keyword evidence="5" id="KW-0539">Nucleus</keyword>
<comment type="subcellular location">
    <subcellularLocation>
        <location evidence="1">Nucleus</location>
    </subcellularLocation>
</comment>
<dbReference type="AlphaFoldDB" id="A0AAJ0CDY6"/>
<dbReference type="GO" id="GO:0000981">
    <property type="term" value="F:DNA-binding transcription factor activity, RNA polymerase II-specific"/>
    <property type="evidence" value="ECO:0007669"/>
    <property type="project" value="InterPro"/>
</dbReference>
<dbReference type="EMBL" id="JASWJB010000354">
    <property type="protein sequence ID" value="KAK2591211.1"/>
    <property type="molecule type" value="Genomic_DNA"/>
</dbReference>
<dbReference type="GO" id="GO:0006351">
    <property type="term" value="P:DNA-templated transcription"/>
    <property type="evidence" value="ECO:0007669"/>
    <property type="project" value="InterPro"/>
</dbReference>
<keyword evidence="4" id="KW-0804">Transcription</keyword>
<dbReference type="SUPFAM" id="SSF57701">
    <property type="entry name" value="Zn2/Cys6 DNA-binding domain"/>
    <property type="match status" value="1"/>
</dbReference>
<dbReference type="GO" id="GO:0008270">
    <property type="term" value="F:zinc ion binding"/>
    <property type="evidence" value="ECO:0007669"/>
    <property type="project" value="InterPro"/>
</dbReference>
<dbReference type="CDD" id="cd00067">
    <property type="entry name" value="GAL4"/>
    <property type="match status" value="1"/>
</dbReference>
<name>A0AAJ0CDY6_9HYPO</name>
<gene>
    <name evidence="8" type="ORF">QQS21_011096</name>
</gene>
<keyword evidence="3" id="KW-0238">DNA-binding</keyword>
<dbReference type="SMART" id="SM00066">
    <property type="entry name" value="GAL4"/>
    <property type="match status" value="1"/>
</dbReference>
<dbReference type="PROSITE" id="PS50048">
    <property type="entry name" value="ZN2_CY6_FUNGAL_2"/>
    <property type="match status" value="1"/>
</dbReference>
<reference evidence="8" key="1">
    <citation type="submission" date="2023-06" db="EMBL/GenBank/DDBJ databases">
        <title>Conoideocrella luteorostrata (Hypocreales: Clavicipitaceae), a potential biocontrol fungus for elongate hemlock scale in United States Christmas tree production areas.</title>
        <authorList>
            <person name="Barrett H."/>
            <person name="Lovett B."/>
            <person name="Macias A.M."/>
            <person name="Stajich J.E."/>
            <person name="Kasson M.T."/>
        </authorList>
    </citation>
    <scope>NUCLEOTIDE SEQUENCE</scope>
    <source>
        <strain evidence="8">ARSEF 14590</strain>
    </source>
</reference>
<protein>
    <recommendedName>
        <fullName evidence="7">Zn(2)-C6 fungal-type domain-containing protein</fullName>
    </recommendedName>
</protein>
<dbReference type="GO" id="GO:0000976">
    <property type="term" value="F:transcription cis-regulatory region binding"/>
    <property type="evidence" value="ECO:0007669"/>
    <property type="project" value="TreeGrafter"/>
</dbReference>
<dbReference type="InterPro" id="IPR001138">
    <property type="entry name" value="Zn2Cys6_DnaBD"/>
</dbReference>
<comment type="caution">
    <text evidence="8">The sequence shown here is derived from an EMBL/GenBank/DDBJ whole genome shotgun (WGS) entry which is preliminary data.</text>
</comment>
<evidence type="ECO:0000256" key="1">
    <source>
        <dbReference type="ARBA" id="ARBA00004123"/>
    </source>
</evidence>
<dbReference type="PANTHER" id="PTHR31845">
    <property type="entry name" value="FINGER DOMAIN PROTEIN, PUTATIVE-RELATED"/>
    <property type="match status" value="1"/>
</dbReference>
<dbReference type="CDD" id="cd12148">
    <property type="entry name" value="fungal_TF_MHR"/>
    <property type="match status" value="1"/>
</dbReference>
<dbReference type="Proteomes" id="UP001251528">
    <property type="component" value="Unassembled WGS sequence"/>
</dbReference>
<evidence type="ECO:0000256" key="3">
    <source>
        <dbReference type="ARBA" id="ARBA00023125"/>
    </source>
</evidence>
<proteinExistence type="predicted"/>
<dbReference type="GO" id="GO:0005634">
    <property type="term" value="C:nucleus"/>
    <property type="evidence" value="ECO:0007669"/>
    <property type="project" value="UniProtKB-SubCell"/>
</dbReference>
<feature type="region of interest" description="Disordered" evidence="6">
    <location>
        <begin position="71"/>
        <end position="134"/>
    </location>
</feature>
<dbReference type="InterPro" id="IPR051089">
    <property type="entry name" value="prtT"/>
</dbReference>
<evidence type="ECO:0000313" key="8">
    <source>
        <dbReference type="EMBL" id="KAK2591211.1"/>
    </source>
</evidence>
<dbReference type="Gene3D" id="4.10.240.10">
    <property type="entry name" value="Zn(2)-C6 fungal-type DNA-binding domain"/>
    <property type="match status" value="1"/>
</dbReference>